<feature type="domain" description="Transposable element P transposase-like RNase H" evidence="2">
    <location>
        <begin position="214"/>
        <end position="304"/>
    </location>
</feature>
<proteinExistence type="predicted"/>
<reference evidence="3 4" key="1">
    <citation type="journal article" date="2020" name="Cell">
        <title>Large-Scale Comparative Analyses of Tick Genomes Elucidate Their Genetic Diversity and Vector Capacities.</title>
        <authorList>
            <consortium name="Tick Genome and Microbiome Consortium (TIGMIC)"/>
            <person name="Jia N."/>
            <person name="Wang J."/>
            <person name="Shi W."/>
            <person name="Du L."/>
            <person name="Sun Y."/>
            <person name="Zhan W."/>
            <person name="Jiang J.F."/>
            <person name="Wang Q."/>
            <person name="Zhang B."/>
            <person name="Ji P."/>
            <person name="Bell-Sakyi L."/>
            <person name="Cui X.M."/>
            <person name="Yuan T.T."/>
            <person name="Jiang B.G."/>
            <person name="Yang W.F."/>
            <person name="Lam T.T."/>
            <person name="Chang Q.C."/>
            <person name="Ding S.J."/>
            <person name="Wang X.J."/>
            <person name="Zhu J.G."/>
            <person name="Ruan X.D."/>
            <person name="Zhao L."/>
            <person name="Wei J.T."/>
            <person name="Ye R.Z."/>
            <person name="Que T.C."/>
            <person name="Du C.H."/>
            <person name="Zhou Y.H."/>
            <person name="Cheng J.X."/>
            <person name="Dai P.F."/>
            <person name="Guo W.B."/>
            <person name="Han X.H."/>
            <person name="Huang E.J."/>
            <person name="Li L.F."/>
            <person name="Wei W."/>
            <person name="Gao Y.C."/>
            <person name="Liu J.Z."/>
            <person name="Shao H.Z."/>
            <person name="Wang X."/>
            <person name="Wang C.C."/>
            <person name="Yang T.C."/>
            <person name="Huo Q.B."/>
            <person name="Li W."/>
            <person name="Chen H.Y."/>
            <person name="Chen S.E."/>
            <person name="Zhou L.G."/>
            <person name="Ni X.B."/>
            <person name="Tian J.H."/>
            <person name="Sheng Y."/>
            <person name="Liu T."/>
            <person name="Pan Y.S."/>
            <person name="Xia L.Y."/>
            <person name="Li J."/>
            <person name="Zhao F."/>
            <person name="Cao W.C."/>
        </authorList>
    </citation>
    <scope>NUCLEOTIDE SEQUENCE [LARGE SCALE GENOMIC DNA]</scope>
    <source>
        <strain evidence="3">HaeL-2018</strain>
    </source>
</reference>
<dbReference type="Proteomes" id="UP000821853">
    <property type="component" value="Chromosome 4"/>
</dbReference>
<dbReference type="Pfam" id="PF21787">
    <property type="entry name" value="TNP-like_RNaseH_N"/>
    <property type="match status" value="1"/>
</dbReference>
<feature type="region of interest" description="Disordered" evidence="1">
    <location>
        <begin position="44"/>
        <end position="75"/>
    </location>
</feature>
<dbReference type="EMBL" id="JABSTR010000006">
    <property type="protein sequence ID" value="KAH9374406.1"/>
    <property type="molecule type" value="Genomic_DNA"/>
</dbReference>
<evidence type="ECO:0000256" key="1">
    <source>
        <dbReference type="SAM" id="MobiDB-lite"/>
    </source>
</evidence>
<dbReference type="AlphaFoldDB" id="A0A9J6G7N7"/>
<dbReference type="OrthoDB" id="6502489at2759"/>
<accession>A0A9J6G7N7</accession>
<sequence>MYGKCYPQGKAAGAVKQALAHVQGQPEEDLRTWGRPLLASFGGAAAGPKRKLPGLQEAKRHSLNSQFSKKKQTTRKNIRLLASPSKKAGVDLMRKARISCYRSKVRVLKSKKKKIEMEFAACKSKLENISTETLERLSHEAYLTEGQQLVLKECVAASKTESKKGRRYSDNWILLCLLLHIRSPAGYKFLMENEVLALPSVRTICRYVSMVGFKSGFDQKFFAALGKRINKMADFKRHGMIIFDEMQVRKSRKVNSKSMTYVGLTQDAGDDAGELADHALVFMFCPFGDSYAQPIGVFAAKNATKG</sequence>
<organism evidence="3 4">
    <name type="scientific">Haemaphysalis longicornis</name>
    <name type="common">Bush tick</name>
    <dbReference type="NCBI Taxonomy" id="44386"/>
    <lineage>
        <taxon>Eukaryota</taxon>
        <taxon>Metazoa</taxon>
        <taxon>Ecdysozoa</taxon>
        <taxon>Arthropoda</taxon>
        <taxon>Chelicerata</taxon>
        <taxon>Arachnida</taxon>
        <taxon>Acari</taxon>
        <taxon>Parasitiformes</taxon>
        <taxon>Ixodida</taxon>
        <taxon>Ixodoidea</taxon>
        <taxon>Ixodidae</taxon>
        <taxon>Haemaphysalinae</taxon>
        <taxon>Haemaphysalis</taxon>
    </lineage>
</organism>
<dbReference type="VEuPathDB" id="VectorBase:HLOH_054066"/>
<keyword evidence="4" id="KW-1185">Reference proteome</keyword>
<dbReference type="InterPro" id="IPR048365">
    <property type="entry name" value="TNP-like_RNaseH_N"/>
</dbReference>
<name>A0A9J6G7N7_HAELO</name>
<gene>
    <name evidence="3" type="ORF">HPB48_010867</name>
</gene>
<evidence type="ECO:0000313" key="3">
    <source>
        <dbReference type="EMBL" id="KAH9374406.1"/>
    </source>
</evidence>
<protein>
    <recommendedName>
        <fullName evidence="2">Transposable element P transposase-like RNase H domain-containing protein</fullName>
    </recommendedName>
</protein>
<evidence type="ECO:0000259" key="2">
    <source>
        <dbReference type="Pfam" id="PF21787"/>
    </source>
</evidence>
<comment type="caution">
    <text evidence="3">The sequence shown here is derived from an EMBL/GenBank/DDBJ whole genome shotgun (WGS) entry which is preliminary data.</text>
</comment>
<evidence type="ECO:0000313" key="4">
    <source>
        <dbReference type="Proteomes" id="UP000821853"/>
    </source>
</evidence>